<organism evidence="1 2">
    <name type="scientific">Didymodactylos carnosus</name>
    <dbReference type="NCBI Taxonomy" id="1234261"/>
    <lineage>
        <taxon>Eukaryota</taxon>
        <taxon>Metazoa</taxon>
        <taxon>Spiralia</taxon>
        <taxon>Gnathifera</taxon>
        <taxon>Rotifera</taxon>
        <taxon>Eurotatoria</taxon>
        <taxon>Bdelloidea</taxon>
        <taxon>Philodinida</taxon>
        <taxon>Philodinidae</taxon>
        <taxon>Didymodactylos</taxon>
    </lineage>
</organism>
<evidence type="ECO:0000313" key="1">
    <source>
        <dbReference type="EMBL" id="CAF4371812.1"/>
    </source>
</evidence>
<comment type="caution">
    <text evidence="1">The sequence shown here is derived from an EMBL/GenBank/DDBJ whole genome shotgun (WGS) entry which is preliminary data.</text>
</comment>
<gene>
    <name evidence="1" type="ORF">SRO942_LOCUS37875</name>
</gene>
<feature type="non-terminal residue" evidence="1">
    <location>
        <position position="1"/>
    </location>
</feature>
<reference evidence="1" key="1">
    <citation type="submission" date="2021-02" db="EMBL/GenBank/DDBJ databases">
        <authorList>
            <person name="Nowell W R."/>
        </authorList>
    </citation>
    <scope>NUCLEOTIDE SEQUENCE</scope>
</reference>
<dbReference type="Proteomes" id="UP000681722">
    <property type="component" value="Unassembled WGS sequence"/>
</dbReference>
<dbReference type="EMBL" id="CAJOBC010088691">
    <property type="protein sequence ID" value="CAF4371812.1"/>
    <property type="molecule type" value="Genomic_DNA"/>
</dbReference>
<accession>A0A8S2V0E6</accession>
<protein>
    <submittedName>
        <fullName evidence="1">Uncharacterized protein</fullName>
    </submittedName>
</protein>
<evidence type="ECO:0000313" key="2">
    <source>
        <dbReference type="Proteomes" id="UP000681722"/>
    </source>
</evidence>
<name>A0A8S2V0E6_9BILA</name>
<proteinExistence type="predicted"/>
<dbReference type="AlphaFoldDB" id="A0A8S2V0E6"/>
<sequence>IVIGSDCGTRLTLDKDGGDEAHGVEVLFRLKLFKSDEMESVEEDEDDSDGEWREEEDNLLLDRVCKVDFARLHIFVLLYLMGGEAAVAARAVVFDLVIIPI</sequence>